<accession>A0A1X7AJY2</accession>
<dbReference type="EMBL" id="FWPT01000005">
    <property type="protein sequence ID" value="SMA47375.1"/>
    <property type="molecule type" value="Genomic_DNA"/>
</dbReference>
<sequence length="264" mass="30049">MERIQELREEGKTIDPIKVMLATDASHSVTAFYYLIDGFHRVGAYRAIGDTEIEVEVVGEGDALDAQEMSLTVNTEHTLALNLKAEDKQLAVKRAALIILDKAVRDGLRVYDVTPKDVKKLLGDDYCAQRTFTYGLQDVRKEPRMAQHLADSKQYIIKEIESGRSQRDVCKDFLKLDQKTACNFWDAHLKAEENTQVAQNPQTNETGKNTQVAQIYQTEEEAVTNTQVAQMLQTEQEDEDDFLLTKGTRTFFFVKHTTPRFILP</sequence>
<keyword evidence="2" id="KW-1185">Reference proteome</keyword>
<evidence type="ECO:0000313" key="2">
    <source>
        <dbReference type="Proteomes" id="UP000196573"/>
    </source>
</evidence>
<evidence type="ECO:0000313" key="1">
    <source>
        <dbReference type="EMBL" id="SMA47375.1"/>
    </source>
</evidence>
<reference evidence="1 2" key="1">
    <citation type="submission" date="2017-03" db="EMBL/GenBank/DDBJ databases">
        <authorList>
            <person name="Afonso C.L."/>
            <person name="Miller P.J."/>
            <person name="Scott M.A."/>
            <person name="Spackman E."/>
            <person name="Goraichik I."/>
            <person name="Dimitrov K.M."/>
            <person name="Suarez D.L."/>
            <person name="Swayne D.E."/>
        </authorList>
    </citation>
    <scope>NUCLEOTIDE SEQUENCE [LARGE SCALE GENOMIC DNA]</scope>
    <source>
        <strain evidence="1">SB41UT1</strain>
    </source>
</reference>
<proteinExistence type="predicted"/>
<gene>
    <name evidence="1" type="ORF">EHSB41UT_02391</name>
</gene>
<dbReference type="SUPFAM" id="SSF110849">
    <property type="entry name" value="ParB/Sulfiredoxin"/>
    <property type="match status" value="1"/>
</dbReference>
<dbReference type="InterPro" id="IPR036086">
    <property type="entry name" value="ParB/Sulfiredoxin_sf"/>
</dbReference>
<protein>
    <recommendedName>
        <fullName evidence="3">ParB/Sulfiredoxin domain-containing protein</fullName>
    </recommendedName>
</protein>
<name>A0A1X7AJY2_9GAMM</name>
<dbReference type="RefSeq" id="WP_242667299.1">
    <property type="nucleotide sequence ID" value="NZ_CBCSCN010000003.1"/>
</dbReference>
<organism evidence="1 2">
    <name type="scientific">Parendozoicomonas haliclonae</name>
    <dbReference type="NCBI Taxonomy" id="1960125"/>
    <lineage>
        <taxon>Bacteria</taxon>
        <taxon>Pseudomonadati</taxon>
        <taxon>Pseudomonadota</taxon>
        <taxon>Gammaproteobacteria</taxon>
        <taxon>Oceanospirillales</taxon>
        <taxon>Endozoicomonadaceae</taxon>
        <taxon>Parendozoicomonas</taxon>
    </lineage>
</organism>
<evidence type="ECO:0008006" key="3">
    <source>
        <dbReference type="Google" id="ProtNLM"/>
    </source>
</evidence>
<dbReference type="AlphaFoldDB" id="A0A1X7AJY2"/>
<dbReference type="Proteomes" id="UP000196573">
    <property type="component" value="Unassembled WGS sequence"/>
</dbReference>